<protein>
    <submittedName>
        <fullName evidence="2">DNA gyrase subunit A</fullName>
    </submittedName>
</protein>
<dbReference type="Gene3D" id="2.120.10.90">
    <property type="entry name" value="DNA gyrase/topoisomerase IV, subunit A, C-terminal"/>
    <property type="match status" value="1"/>
</dbReference>
<dbReference type="InterPro" id="IPR035516">
    <property type="entry name" value="Gyrase/topoIV_suA_C"/>
</dbReference>
<dbReference type="AlphaFoldDB" id="K1DUE8"/>
<comment type="caution">
    <text evidence="2">The sequence shown here is derived from an EMBL/GenBank/DDBJ whole genome shotgun (WGS) entry which is preliminary data.</text>
</comment>
<dbReference type="STRING" id="1210046.B277_15133"/>
<sequence>MVVMEKGNIVRSAVAEVNRTSRNTQGVSFASPRKGDEIVAVARNVDRGEDAEPGDEQVASDPDVQSAGEVPAETAQQGDAPGGDQE</sequence>
<reference evidence="2 3" key="1">
    <citation type="journal article" date="2012" name="J. Bacteriol.">
        <title>Genome Sequence of Janibacter hoylei MTCC8307, Isolated from the Stratospheric Air.</title>
        <authorList>
            <person name="Pawar S.P."/>
            <person name="Dhotre D.P."/>
            <person name="Shetty S.A."/>
            <person name="Chowdhury S.P."/>
            <person name="Chaudhari B.L."/>
            <person name="Shouche Y.S."/>
        </authorList>
    </citation>
    <scope>NUCLEOTIDE SEQUENCE [LARGE SCALE GENOMIC DNA]</scope>
    <source>
        <strain evidence="2 3">PVAS-1</strain>
    </source>
</reference>
<accession>K1DUE8</accession>
<dbReference type="eggNOG" id="COG0188">
    <property type="taxonomic scope" value="Bacteria"/>
</dbReference>
<dbReference type="EMBL" id="ALWX01000084">
    <property type="protein sequence ID" value="EKA60039.1"/>
    <property type="molecule type" value="Genomic_DNA"/>
</dbReference>
<dbReference type="SUPFAM" id="SSF101904">
    <property type="entry name" value="GyrA/ParC C-terminal domain-like"/>
    <property type="match status" value="1"/>
</dbReference>
<name>K1DUE8_9MICO</name>
<dbReference type="Proteomes" id="UP000004474">
    <property type="component" value="Unassembled WGS sequence"/>
</dbReference>
<evidence type="ECO:0000313" key="2">
    <source>
        <dbReference type="EMBL" id="EKA60039.1"/>
    </source>
</evidence>
<gene>
    <name evidence="2" type="ORF">B277_15133</name>
</gene>
<evidence type="ECO:0000313" key="3">
    <source>
        <dbReference type="Proteomes" id="UP000004474"/>
    </source>
</evidence>
<feature type="region of interest" description="Disordered" evidence="1">
    <location>
        <begin position="46"/>
        <end position="86"/>
    </location>
</feature>
<dbReference type="PATRIC" id="fig|1210046.3.peg.2908"/>
<organism evidence="2 3">
    <name type="scientific">Janibacter hoylei PVAS-1</name>
    <dbReference type="NCBI Taxonomy" id="1210046"/>
    <lineage>
        <taxon>Bacteria</taxon>
        <taxon>Bacillati</taxon>
        <taxon>Actinomycetota</taxon>
        <taxon>Actinomycetes</taxon>
        <taxon>Micrococcales</taxon>
        <taxon>Intrasporangiaceae</taxon>
        <taxon>Janibacter</taxon>
    </lineage>
</organism>
<evidence type="ECO:0000256" key="1">
    <source>
        <dbReference type="SAM" id="MobiDB-lite"/>
    </source>
</evidence>
<proteinExistence type="predicted"/>